<organism evidence="2 3">
    <name type="scientific">Lentzea pudingi</name>
    <dbReference type="NCBI Taxonomy" id="1789439"/>
    <lineage>
        <taxon>Bacteria</taxon>
        <taxon>Bacillati</taxon>
        <taxon>Actinomycetota</taxon>
        <taxon>Actinomycetes</taxon>
        <taxon>Pseudonocardiales</taxon>
        <taxon>Pseudonocardiaceae</taxon>
        <taxon>Lentzea</taxon>
    </lineage>
</organism>
<sequence>MRTWDGARNAERGGGFAGRDWGSQGAARDCRAGLESAGHGSGSPSGLPDEPEGPLAGPDF</sequence>
<keyword evidence="3" id="KW-1185">Reference proteome</keyword>
<comment type="caution">
    <text evidence="2">The sequence shown here is derived from an EMBL/GenBank/DDBJ whole genome shotgun (WGS) entry which is preliminary data.</text>
</comment>
<name>A0ABQ2H9Y3_9PSEU</name>
<proteinExistence type="predicted"/>
<reference evidence="3" key="1">
    <citation type="journal article" date="2019" name="Int. J. Syst. Evol. Microbiol.">
        <title>The Global Catalogue of Microorganisms (GCM) 10K type strain sequencing project: providing services to taxonomists for standard genome sequencing and annotation.</title>
        <authorList>
            <consortium name="The Broad Institute Genomics Platform"/>
            <consortium name="The Broad Institute Genome Sequencing Center for Infectious Disease"/>
            <person name="Wu L."/>
            <person name="Ma J."/>
        </authorList>
    </citation>
    <scope>NUCLEOTIDE SEQUENCE [LARGE SCALE GENOMIC DNA]</scope>
    <source>
        <strain evidence="3">CGMCC 4.7319</strain>
    </source>
</reference>
<feature type="region of interest" description="Disordered" evidence="1">
    <location>
        <begin position="1"/>
        <end position="60"/>
    </location>
</feature>
<dbReference type="RefSeq" id="WP_189152759.1">
    <property type="nucleotide sequence ID" value="NZ_BMNC01000001.1"/>
</dbReference>
<evidence type="ECO:0000256" key="1">
    <source>
        <dbReference type="SAM" id="MobiDB-lite"/>
    </source>
</evidence>
<accession>A0ABQ2H9Y3</accession>
<dbReference type="EMBL" id="BMNC01000001">
    <property type="protein sequence ID" value="GGM70981.1"/>
    <property type="molecule type" value="Genomic_DNA"/>
</dbReference>
<protein>
    <submittedName>
        <fullName evidence="2">Uncharacterized protein</fullName>
    </submittedName>
</protein>
<evidence type="ECO:0000313" key="2">
    <source>
        <dbReference type="EMBL" id="GGM70981.1"/>
    </source>
</evidence>
<gene>
    <name evidence="2" type="ORF">GCM10011609_03380</name>
</gene>
<evidence type="ECO:0000313" key="3">
    <source>
        <dbReference type="Proteomes" id="UP000597656"/>
    </source>
</evidence>
<dbReference type="Proteomes" id="UP000597656">
    <property type="component" value="Unassembled WGS sequence"/>
</dbReference>